<keyword evidence="3" id="KW-0862">Zinc</keyword>
<evidence type="ECO:0000256" key="1">
    <source>
        <dbReference type="ARBA" id="ARBA00022723"/>
    </source>
</evidence>
<feature type="region of interest" description="Disordered" evidence="5">
    <location>
        <begin position="44"/>
        <end position="63"/>
    </location>
</feature>
<dbReference type="InterPro" id="IPR037187">
    <property type="entry name" value="DnaK_N"/>
</dbReference>
<proteinExistence type="predicted"/>
<keyword evidence="8" id="KW-1185">Reference proteome</keyword>
<evidence type="ECO:0000259" key="6">
    <source>
        <dbReference type="Pfam" id="PF01258"/>
    </source>
</evidence>
<accession>A0ABW1A992</accession>
<evidence type="ECO:0000256" key="4">
    <source>
        <dbReference type="PROSITE-ProRule" id="PRU00510"/>
    </source>
</evidence>
<gene>
    <name evidence="7" type="ORF">ACFPZN_36570</name>
</gene>
<comment type="caution">
    <text evidence="7">The sequence shown here is derived from an EMBL/GenBank/DDBJ whole genome shotgun (WGS) entry which is preliminary data.</text>
</comment>
<evidence type="ECO:0000256" key="5">
    <source>
        <dbReference type="SAM" id="MobiDB-lite"/>
    </source>
</evidence>
<name>A0ABW1A992_9ACTN</name>
<evidence type="ECO:0000256" key="3">
    <source>
        <dbReference type="ARBA" id="ARBA00022833"/>
    </source>
</evidence>
<dbReference type="Pfam" id="PF01258">
    <property type="entry name" value="zf-dskA_traR"/>
    <property type="match status" value="1"/>
</dbReference>
<evidence type="ECO:0000256" key="2">
    <source>
        <dbReference type="ARBA" id="ARBA00022771"/>
    </source>
</evidence>
<dbReference type="Proteomes" id="UP001596074">
    <property type="component" value="Unassembled WGS sequence"/>
</dbReference>
<feature type="zinc finger region" description="dksA C4-type" evidence="4">
    <location>
        <begin position="102"/>
        <end position="126"/>
    </location>
</feature>
<protein>
    <submittedName>
        <fullName evidence="7">TraR/DksA family transcriptional regulator</fullName>
    </submittedName>
</protein>
<dbReference type="EMBL" id="JBHSON010000064">
    <property type="protein sequence ID" value="MFC5751161.1"/>
    <property type="molecule type" value="Genomic_DNA"/>
</dbReference>
<dbReference type="PROSITE" id="PS51128">
    <property type="entry name" value="ZF_DKSA_2"/>
    <property type="match status" value="1"/>
</dbReference>
<evidence type="ECO:0000313" key="8">
    <source>
        <dbReference type="Proteomes" id="UP001596074"/>
    </source>
</evidence>
<evidence type="ECO:0000313" key="7">
    <source>
        <dbReference type="EMBL" id="MFC5751161.1"/>
    </source>
</evidence>
<dbReference type="PANTHER" id="PTHR33823:SF2">
    <property type="entry name" value="RNA POLYMERASE-BINDING TRANSCRIPTION FACTOR DKSA"/>
    <property type="match status" value="1"/>
</dbReference>
<dbReference type="RefSeq" id="WP_378287048.1">
    <property type="nucleotide sequence ID" value="NZ_JBHSON010000064.1"/>
</dbReference>
<dbReference type="PRINTS" id="PR00618">
    <property type="entry name" value="DKSAZNFINGER"/>
</dbReference>
<dbReference type="SUPFAM" id="SSF57716">
    <property type="entry name" value="Glucocorticoid receptor-like (DNA-binding domain)"/>
    <property type="match status" value="1"/>
</dbReference>
<keyword evidence="2" id="KW-0863">Zinc-finger</keyword>
<sequence length="133" mass="14284">MAAKAATLPVREGEDRWTAAELAGVRAALEEQIAGLEAEITASTTQIAEGDNADGAGDDQADTGAKTYEREHELALTYNSRDLLAQSERAVQRIDAGTYGICESCGKPVGKARLQAFPRATLCVSCKQREERR</sequence>
<feature type="domain" description="Zinc finger DksA/TraR C4-type" evidence="6">
    <location>
        <begin position="97"/>
        <end position="132"/>
    </location>
</feature>
<reference evidence="8" key="1">
    <citation type="journal article" date="2019" name="Int. J. Syst. Evol. Microbiol.">
        <title>The Global Catalogue of Microorganisms (GCM) 10K type strain sequencing project: providing services to taxonomists for standard genome sequencing and annotation.</title>
        <authorList>
            <consortium name="The Broad Institute Genomics Platform"/>
            <consortium name="The Broad Institute Genome Sequencing Center for Infectious Disease"/>
            <person name="Wu L."/>
            <person name="Ma J."/>
        </authorList>
    </citation>
    <scope>NUCLEOTIDE SEQUENCE [LARGE SCALE GENOMIC DNA]</scope>
    <source>
        <strain evidence="8">KCTC 42087</strain>
    </source>
</reference>
<dbReference type="SUPFAM" id="SSF109635">
    <property type="entry name" value="DnaK suppressor protein DksA, alpha-hairpin domain"/>
    <property type="match status" value="1"/>
</dbReference>
<keyword evidence="1" id="KW-0479">Metal-binding</keyword>
<dbReference type="InterPro" id="IPR020460">
    <property type="entry name" value="Znf_C4-type_bac"/>
</dbReference>
<dbReference type="PANTHER" id="PTHR33823">
    <property type="entry name" value="RNA POLYMERASE-BINDING TRANSCRIPTION FACTOR DKSA-RELATED"/>
    <property type="match status" value="1"/>
</dbReference>
<dbReference type="Gene3D" id="1.20.120.910">
    <property type="entry name" value="DksA, coiled-coil domain"/>
    <property type="match status" value="1"/>
</dbReference>
<organism evidence="7 8">
    <name type="scientific">Actinomadura rugatobispora</name>
    <dbReference type="NCBI Taxonomy" id="1994"/>
    <lineage>
        <taxon>Bacteria</taxon>
        <taxon>Bacillati</taxon>
        <taxon>Actinomycetota</taxon>
        <taxon>Actinomycetes</taxon>
        <taxon>Streptosporangiales</taxon>
        <taxon>Thermomonosporaceae</taxon>
        <taxon>Actinomadura</taxon>
    </lineage>
</organism>
<dbReference type="InterPro" id="IPR000962">
    <property type="entry name" value="Znf_DskA_TraR"/>
</dbReference>